<dbReference type="OrthoDB" id="1142396at2"/>
<dbReference type="Pfam" id="PF00535">
    <property type="entry name" value="Glycos_transf_2"/>
    <property type="match status" value="1"/>
</dbReference>
<dbReference type="Gene3D" id="3.90.550.10">
    <property type="entry name" value="Spore Coat Polysaccharide Biosynthesis Protein SpsA, Chain A"/>
    <property type="match status" value="1"/>
</dbReference>
<dbReference type="InterPro" id="IPR001173">
    <property type="entry name" value="Glyco_trans_2-like"/>
</dbReference>
<protein>
    <recommendedName>
        <fullName evidence="1">Glycosyltransferase 2-like domain-containing protein</fullName>
    </recommendedName>
</protein>
<name>A0A1I7F569_9FLAO</name>
<dbReference type="Proteomes" id="UP000199138">
    <property type="component" value="Unassembled WGS sequence"/>
</dbReference>
<gene>
    <name evidence="2" type="ORF">SAMN05216480_101639</name>
</gene>
<dbReference type="CDD" id="cd00761">
    <property type="entry name" value="Glyco_tranf_GTA_type"/>
    <property type="match status" value="1"/>
</dbReference>
<keyword evidence="3" id="KW-1185">Reference proteome</keyword>
<reference evidence="2 3" key="1">
    <citation type="submission" date="2016-10" db="EMBL/GenBank/DDBJ databases">
        <authorList>
            <person name="de Groot N.N."/>
        </authorList>
    </citation>
    <scope>NUCLEOTIDE SEQUENCE [LARGE SCALE GENOMIC DNA]</scope>
    <source>
        <strain evidence="2 3">CGMCC 1.12333</strain>
    </source>
</reference>
<dbReference type="InterPro" id="IPR029044">
    <property type="entry name" value="Nucleotide-diphossugar_trans"/>
</dbReference>
<evidence type="ECO:0000259" key="1">
    <source>
        <dbReference type="Pfam" id="PF00535"/>
    </source>
</evidence>
<dbReference type="PANTHER" id="PTHR43685:SF2">
    <property type="entry name" value="GLYCOSYLTRANSFERASE 2-LIKE DOMAIN-CONTAINING PROTEIN"/>
    <property type="match status" value="1"/>
</dbReference>
<dbReference type="STRING" id="1224947.SAMN05216480_101639"/>
<evidence type="ECO:0000313" key="2">
    <source>
        <dbReference type="EMBL" id="SFU31265.1"/>
    </source>
</evidence>
<dbReference type="SUPFAM" id="SSF53448">
    <property type="entry name" value="Nucleotide-diphospho-sugar transferases"/>
    <property type="match status" value="1"/>
</dbReference>
<accession>A0A1I7F569</accession>
<feature type="domain" description="Glycosyltransferase 2-like" evidence="1">
    <location>
        <begin position="5"/>
        <end position="138"/>
    </location>
</feature>
<proteinExistence type="predicted"/>
<organism evidence="2 3">
    <name type="scientific">Pustulibacterium marinum</name>
    <dbReference type="NCBI Taxonomy" id="1224947"/>
    <lineage>
        <taxon>Bacteria</taxon>
        <taxon>Pseudomonadati</taxon>
        <taxon>Bacteroidota</taxon>
        <taxon>Flavobacteriia</taxon>
        <taxon>Flavobacteriales</taxon>
        <taxon>Flavobacteriaceae</taxon>
        <taxon>Pustulibacterium</taxon>
    </lineage>
</organism>
<dbReference type="EMBL" id="FPBK01000001">
    <property type="protein sequence ID" value="SFU31265.1"/>
    <property type="molecule type" value="Genomic_DNA"/>
</dbReference>
<dbReference type="RefSeq" id="WP_093022891.1">
    <property type="nucleotide sequence ID" value="NZ_FPBK01000001.1"/>
</dbReference>
<dbReference type="AlphaFoldDB" id="A0A1I7F569"/>
<dbReference type="InterPro" id="IPR050834">
    <property type="entry name" value="Glycosyltransf_2"/>
</dbReference>
<dbReference type="PANTHER" id="PTHR43685">
    <property type="entry name" value="GLYCOSYLTRANSFERASE"/>
    <property type="match status" value="1"/>
</dbReference>
<sequence length="286" mass="32695">MSILIIIPAHNEEASISYCLDSLVRQTLKPTRLVLVDDSSTDTTLSILKTYEKQFDFIQVIQKEGESEHIPGAKVIDTFYRGLSEVSIADFDIICKFDADIIFPEDYLEKLSQSYKNNPNLGMCSGLCFIKAQDNKWIYENIAHKDHVRGPIKSYSKLCFEKIGGLKKSIGWDTVDELLAKFHGFDVETIKDLHVKHLRPTGKIYTSKAKLLQGIAMYKMRYKLPLTCIASAKMALQQKKKTVFINNLKGYFTSKKEKTPFMVTPQEGAFIRKYRYKGILKKLLGK</sequence>
<evidence type="ECO:0000313" key="3">
    <source>
        <dbReference type="Proteomes" id="UP000199138"/>
    </source>
</evidence>